<feature type="compositionally biased region" description="Low complexity" evidence="1">
    <location>
        <begin position="361"/>
        <end position="375"/>
    </location>
</feature>
<accession>A0A9P8BQR1</accession>
<dbReference type="InterPro" id="IPR015915">
    <property type="entry name" value="Kelch-typ_b-propeller"/>
</dbReference>
<keyword evidence="2" id="KW-0472">Membrane</keyword>
<reference evidence="3" key="1">
    <citation type="submission" date="2021-06" db="EMBL/GenBank/DDBJ databases">
        <title>Genome Sequence of Mortierella hyaline Strain SCG-10, a Cold-Adapted, Nitrate-Reducing Fungus Isolated from Soil in Minnesota, USA.</title>
        <authorList>
            <person name="Aldossari N."/>
        </authorList>
    </citation>
    <scope>NUCLEOTIDE SEQUENCE</scope>
    <source>
        <strain evidence="3">SCG-10</strain>
    </source>
</reference>
<protein>
    <recommendedName>
        <fullName evidence="5">Galactose oxidase</fullName>
    </recommendedName>
</protein>
<feature type="compositionally biased region" description="Low complexity" evidence="1">
    <location>
        <begin position="339"/>
        <end position="354"/>
    </location>
</feature>
<keyword evidence="2" id="KW-0812">Transmembrane</keyword>
<evidence type="ECO:0000256" key="1">
    <source>
        <dbReference type="SAM" id="MobiDB-lite"/>
    </source>
</evidence>
<organism evidence="3 4">
    <name type="scientific">Linnemannia hyalina</name>
    <dbReference type="NCBI Taxonomy" id="64524"/>
    <lineage>
        <taxon>Eukaryota</taxon>
        <taxon>Fungi</taxon>
        <taxon>Fungi incertae sedis</taxon>
        <taxon>Mucoromycota</taxon>
        <taxon>Mortierellomycotina</taxon>
        <taxon>Mortierellomycetes</taxon>
        <taxon>Mortierellales</taxon>
        <taxon>Mortierellaceae</taxon>
        <taxon>Linnemannia</taxon>
    </lineage>
</organism>
<dbReference type="EMBL" id="JAHRHY010000020">
    <property type="protein sequence ID" value="KAG9062172.1"/>
    <property type="molecule type" value="Genomic_DNA"/>
</dbReference>
<dbReference type="Proteomes" id="UP000707451">
    <property type="component" value="Unassembled WGS sequence"/>
</dbReference>
<comment type="caution">
    <text evidence="3">The sequence shown here is derived from an EMBL/GenBank/DDBJ whole genome shotgun (WGS) entry which is preliminary data.</text>
</comment>
<evidence type="ECO:0000313" key="4">
    <source>
        <dbReference type="Proteomes" id="UP000707451"/>
    </source>
</evidence>
<proteinExistence type="predicted"/>
<feature type="region of interest" description="Disordered" evidence="1">
    <location>
        <begin position="494"/>
        <end position="581"/>
    </location>
</feature>
<dbReference type="SUPFAM" id="SSF117281">
    <property type="entry name" value="Kelch motif"/>
    <property type="match status" value="1"/>
</dbReference>
<evidence type="ECO:0000256" key="2">
    <source>
        <dbReference type="SAM" id="Phobius"/>
    </source>
</evidence>
<feature type="transmembrane region" description="Helical" evidence="2">
    <location>
        <begin position="380"/>
        <end position="401"/>
    </location>
</feature>
<name>A0A9P8BQR1_9FUNG</name>
<keyword evidence="4" id="KW-1185">Reference proteome</keyword>
<sequence length="581" mass="62488">MVANRTMSKSRRLIFATAATTAAALAILTSCSSVSAQKVTPTPVQDMGWTRVGSELFIQGGAVTLNGVTQLLSPQTFALDLSTSWSVSEAPWRALSNGAASQSLYAISSINNQTVQIFKYVEPSSYTITEYDVVRDIWNTPEVLTDNPDVFAPGLTPVMNTLSNLVYIVGKTSMNELRPKGPNWWRTQELLPNNTLTSRYFGSALFNQEKMSIMYVGGYNYGVSPTQFDPQVLVTVYMPVNGPRWSFQKTTGSPPAPIVTLAYTGAINILNMNTATDTGTWTAGPPHTTPRVYAACVLIGDQFVVWGGSDGINTIASVEPIVYDLILNKWVNNYRAPSYYSSNPTTNPTPTSGSGSKGNQGPDSSPGSDSSSSSAGAGTIIGGVVGGLVVVGVVIGFLLYIRQQNSRLKELQEQVSQASHRLEDGGNITSNNDISGGGKNTGAPVVYPKPPTFPSNNNNNNNNAIPTHDNYGKLELSPDLRNHPQQYLPAATTTMSSPQTFNDNNNYNSPQTPQPTQASDPQGGVQMYQPDAADGGADFRGPQVYLSPVSAPQAIDNDTNMPGYYHEQESGTRHQNHPQEY</sequence>
<feature type="compositionally biased region" description="Basic and acidic residues" evidence="1">
    <location>
        <begin position="566"/>
        <end position="581"/>
    </location>
</feature>
<dbReference type="OrthoDB" id="10251809at2759"/>
<feature type="compositionally biased region" description="Polar residues" evidence="1">
    <location>
        <begin position="494"/>
        <end position="520"/>
    </location>
</feature>
<feature type="region of interest" description="Disordered" evidence="1">
    <location>
        <begin position="419"/>
        <end position="439"/>
    </location>
</feature>
<evidence type="ECO:0000313" key="3">
    <source>
        <dbReference type="EMBL" id="KAG9062172.1"/>
    </source>
</evidence>
<gene>
    <name evidence="3" type="ORF">KI688_006504</name>
</gene>
<feature type="region of interest" description="Disordered" evidence="1">
    <location>
        <begin position="339"/>
        <end position="375"/>
    </location>
</feature>
<dbReference type="PROSITE" id="PS51257">
    <property type="entry name" value="PROKAR_LIPOPROTEIN"/>
    <property type="match status" value="1"/>
</dbReference>
<keyword evidence="2" id="KW-1133">Transmembrane helix</keyword>
<evidence type="ECO:0008006" key="5">
    <source>
        <dbReference type="Google" id="ProtNLM"/>
    </source>
</evidence>
<dbReference type="Gene3D" id="2.120.10.80">
    <property type="entry name" value="Kelch-type beta propeller"/>
    <property type="match status" value="1"/>
</dbReference>
<dbReference type="AlphaFoldDB" id="A0A9P8BQR1"/>